<dbReference type="Pfam" id="PF09430">
    <property type="entry name" value="EMC7_beta-sandw"/>
    <property type="match status" value="1"/>
</dbReference>
<dbReference type="InterPro" id="IPR039163">
    <property type="entry name" value="EMC7"/>
</dbReference>
<evidence type="ECO:0000259" key="9">
    <source>
        <dbReference type="Pfam" id="PF09430"/>
    </source>
</evidence>
<keyword evidence="5 7" id="KW-0472">Membrane</keyword>
<keyword evidence="3 8" id="KW-0732">Signal</keyword>
<evidence type="ECO:0000256" key="5">
    <source>
        <dbReference type="ARBA" id="ARBA00023136"/>
    </source>
</evidence>
<accession>S8ELS4</accession>
<dbReference type="GO" id="GO:0072546">
    <property type="term" value="C:EMC complex"/>
    <property type="evidence" value="ECO:0007669"/>
    <property type="project" value="TreeGrafter"/>
</dbReference>
<evidence type="ECO:0000256" key="1">
    <source>
        <dbReference type="ARBA" id="ARBA00004167"/>
    </source>
</evidence>
<keyword evidence="11" id="KW-1185">Reference proteome</keyword>
<evidence type="ECO:0000313" key="11">
    <source>
        <dbReference type="Proteomes" id="UP000015241"/>
    </source>
</evidence>
<dbReference type="PANTHER" id="PTHR13605">
    <property type="entry name" value="ER MEMBRANE PROTEIN COMPLEX SUBUNIT 7"/>
    <property type="match status" value="1"/>
</dbReference>
<keyword evidence="4 7" id="KW-1133">Transmembrane helix</keyword>
<dbReference type="PANTHER" id="PTHR13605:SF4">
    <property type="entry name" value="ER MEMBRANE PROTEIN COMPLEX SUBUNIT 7"/>
    <property type="match status" value="1"/>
</dbReference>
<name>S8ELS4_FOMSC</name>
<organism evidence="10 11">
    <name type="scientific">Fomitopsis schrenkii</name>
    <name type="common">Brown rot fungus</name>
    <dbReference type="NCBI Taxonomy" id="2126942"/>
    <lineage>
        <taxon>Eukaryota</taxon>
        <taxon>Fungi</taxon>
        <taxon>Dikarya</taxon>
        <taxon>Basidiomycota</taxon>
        <taxon>Agaricomycotina</taxon>
        <taxon>Agaricomycetes</taxon>
        <taxon>Polyporales</taxon>
        <taxon>Fomitopsis</taxon>
    </lineage>
</organism>
<feature type="domain" description="ER membrane protein complex subunit 7 beta-sandwich" evidence="9">
    <location>
        <begin position="45"/>
        <end position="152"/>
    </location>
</feature>
<dbReference type="HOGENOM" id="CLU_073620_3_0_1"/>
<comment type="subcellular location">
    <subcellularLocation>
        <location evidence="1">Membrane</location>
        <topology evidence="1">Single-pass membrane protein</topology>
    </subcellularLocation>
</comment>
<evidence type="ECO:0000313" key="10">
    <source>
        <dbReference type="EMBL" id="EPT04254.1"/>
    </source>
</evidence>
<feature type="compositionally biased region" description="Low complexity" evidence="6">
    <location>
        <begin position="207"/>
        <end position="218"/>
    </location>
</feature>
<dbReference type="AlphaFoldDB" id="S8ELS4"/>
<dbReference type="STRING" id="743788.S8ELS4"/>
<evidence type="ECO:0000256" key="4">
    <source>
        <dbReference type="ARBA" id="ARBA00022989"/>
    </source>
</evidence>
<protein>
    <recommendedName>
        <fullName evidence="9">ER membrane protein complex subunit 7 beta-sandwich domain-containing protein</fullName>
    </recommendedName>
</protein>
<feature type="signal peptide" evidence="8">
    <location>
        <begin position="1"/>
        <end position="17"/>
    </location>
</feature>
<feature type="region of interest" description="Disordered" evidence="6">
    <location>
        <begin position="198"/>
        <end position="237"/>
    </location>
</feature>
<dbReference type="InterPro" id="IPR019008">
    <property type="entry name" value="Beta_sandwich_EMC7"/>
</dbReference>
<evidence type="ECO:0000256" key="8">
    <source>
        <dbReference type="SAM" id="SignalP"/>
    </source>
</evidence>
<feature type="transmembrane region" description="Helical" evidence="7">
    <location>
        <begin position="149"/>
        <end position="167"/>
    </location>
</feature>
<dbReference type="eggNOG" id="KOG3306">
    <property type="taxonomic scope" value="Eukaryota"/>
</dbReference>
<dbReference type="InParanoid" id="S8ELS4"/>
<proteinExistence type="predicted"/>
<dbReference type="OrthoDB" id="27095at2759"/>
<gene>
    <name evidence="10" type="ORF">FOMPIDRAFT_1028022</name>
</gene>
<reference evidence="10 11" key="1">
    <citation type="journal article" date="2012" name="Science">
        <title>The Paleozoic origin of enzymatic lignin decomposition reconstructed from 31 fungal genomes.</title>
        <authorList>
            <person name="Floudas D."/>
            <person name="Binder M."/>
            <person name="Riley R."/>
            <person name="Barry K."/>
            <person name="Blanchette R.A."/>
            <person name="Henrissat B."/>
            <person name="Martinez A.T."/>
            <person name="Otillar R."/>
            <person name="Spatafora J.W."/>
            <person name="Yadav J.S."/>
            <person name="Aerts A."/>
            <person name="Benoit I."/>
            <person name="Boyd A."/>
            <person name="Carlson A."/>
            <person name="Copeland A."/>
            <person name="Coutinho P.M."/>
            <person name="de Vries R.P."/>
            <person name="Ferreira P."/>
            <person name="Findley K."/>
            <person name="Foster B."/>
            <person name="Gaskell J."/>
            <person name="Glotzer D."/>
            <person name="Gorecki P."/>
            <person name="Heitman J."/>
            <person name="Hesse C."/>
            <person name="Hori C."/>
            <person name="Igarashi K."/>
            <person name="Jurgens J.A."/>
            <person name="Kallen N."/>
            <person name="Kersten P."/>
            <person name="Kohler A."/>
            <person name="Kuees U."/>
            <person name="Kumar T.K.A."/>
            <person name="Kuo A."/>
            <person name="LaButti K."/>
            <person name="Larrondo L.F."/>
            <person name="Lindquist E."/>
            <person name="Ling A."/>
            <person name="Lombard V."/>
            <person name="Lucas S."/>
            <person name="Lundell T."/>
            <person name="Martin R."/>
            <person name="McLaughlin D.J."/>
            <person name="Morgenstern I."/>
            <person name="Morin E."/>
            <person name="Murat C."/>
            <person name="Nagy L.G."/>
            <person name="Nolan M."/>
            <person name="Ohm R.A."/>
            <person name="Patyshakuliyeva A."/>
            <person name="Rokas A."/>
            <person name="Ruiz-Duenas F.J."/>
            <person name="Sabat G."/>
            <person name="Salamov A."/>
            <person name="Samejima M."/>
            <person name="Schmutz J."/>
            <person name="Slot J.C."/>
            <person name="St John F."/>
            <person name="Stenlid J."/>
            <person name="Sun H."/>
            <person name="Sun S."/>
            <person name="Syed K."/>
            <person name="Tsang A."/>
            <person name="Wiebenga A."/>
            <person name="Young D."/>
            <person name="Pisabarro A."/>
            <person name="Eastwood D.C."/>
            <person name="Martin F."/>
            <person name="Cullen D."/>
            <person name="Grigoriev I.V."/>
            <person name="Hibbett D.S."/>
        </authorList>
    </citation>
    <scope>NUCLEOTIDE SEQUENCE</scope>
    <source>
        <strain evidence="11">FP-58527</strain>
    </source>
</reference>
<evidence type="ECO:0000256" key="2">
    <source>
        <dbReference type="ARBA" id="ARBA00022692"/>
    </source>
</evidence>
<dbReference type="Proteomes" id="UP000015241">
    <property type="component" value="Unassembled WGS sequence"/>
</dbReference>
<evidence type="ECO:0000256" key="7">
    <source>
        <dbReference type="SAM" id="Phobius"/>
    </source>
</evidence>
<dbReference type="EMBL" id="KE504127">
    <property type="protein sequence ID" value="EPT04254.1"/>
    <property type="molecule type" value="Genomic_DNA"/>
</dbReference>
<feature type="compositionally biased region" description="Polar residues" evidence="6">
    <location>
        <begin position="219"/>
        <end position="228"/>
    </location>
</feature>
<sequence>MRLPLTLLALARRVSLSFYNVLGVDLKGRVLWNALCPSLGDLGQSMVVLDDGKLHGGVTRDGNFEIPDVPPGTYLLSVLSHDHHFDKLRVDVFDTESLPEVRPYIPGTPLSPPSTVNLPYPILLNPRHKNDYFVERQSFNLMGMFQSPMMLMMLVMGGMMLAMPYIMKSMDPEALQDFNKRKARIGALQGSLQSGDISGGLSALMNTGQEESSSTTGTAKHSSPSGVKQRSGKNRRR</sequence>
<feature type="chain" id="PRO_5004550383" description="ER membrane protein complex subunit 7 beta-sandwich domain-containing protein" evidence="8">
    <location>
        <begin position="18"/>
        <end position="237"/>
    </location>
</feature>
<evidence type="ECO:0000256" key="3">
    <source>
        <dbReference type="ARBA" id="ARBA00022729"/>
    </source>
</evidence>
<keyword evidence="2 7" id="KW-0812">Transmembrane</keyword>
<evidence type="ECO:0000256" key="6">
    <source>
        <dbReference type="SAM" id="MobiDB-lite"/>
    </source>
</evidence>